<evidence type="ECO:0000313" key="2">
    <source>
        <dbReference type="EMBL" id="MBU8866421.1"/>
    </source>
</evidence>
<accession>A0ABS6I6Q0</accession>
<evidence type="ECO:0000313" key="3">
    <source>
        <dbReference type="Proteomes" id="UP000824166"/>
    </source>
</evidence>
<dbReference type="RefSeq" id="WP_216924365.1">
    <property type="nucleotide sequence ID" value="NZ_JAHOPC010000004.1"/>
</dbReference>
<sequence>MKVDLKRQIETYKASCGRFSVVTVPALQFLMIDGHGDPNTSQEYKDALATLYPVAYKMKFFSKQELGRDYTVMPLEALWWAEDMDTFTSARDKSRWDWTLMNMVPGWMTQDHYEEARKIVANKGSAPAIDGLRLETLDEGLSVQTLHIGPYDDEGPVLEAMHNSFIPGESLMMTGKHHEIYLSDPRRTPPEKLKTILRQPVTDAERVAPSPQ</sequence>
<name>A0ABS6I6Q0_9MICC</name>
<dbReference type="EMBL" id="JAHOPC010000004">
    <property type="protein sequence ID" value="MBU8866421.1"/>
    <property type="molecule type" value="Genomic_DNA"/>
</dbReference>
<dbReference type="Pfam" id="PF06445">
    <property type="entry name" value="GyrI-like"/>
    <property type="match status" value="1"/>
</dbReference>
<comment type="caution">
    <text evidence="2">The sequence shown here is derived from an EMBL/GenBank/DDBJ whole genome shotgun (WGS) entry which is preliminary data.</text>
</comment>
<keyword evidence="3" id="KW-1185">Reference proteome</keyword>
<feature type="domain" description="GyrI-like small molecule binding" evidence="1">
    <location>
        <begin position="20"/>
        <end position="197"/>
    </location>
</feature>
<dbReference type="PIRSF" id="PIRSF031644">
    <property type="entry name" value="UCP031644"/>
    <property type="match status" value="1"/>
</dbReference>
<gene>
    <name evidence="2" type="ORF">KSW38_08980</name>
</gene>
<dbReference type="InterPro" id="IPR008319">
    <property type="entry name" value="GyrI-like_CCH_Lin2189-like"/>
</dbReference>
<organism evidence="2 3">
    <name type="scientific">Paenarthrobacter aromaticivorans</name>
    <dbReference type="NCBI Taxonomy" id="2849150"/>
    <lineage>
        <taxon>Bacteria</taxon>
        <taxon>Bacillati</taxon>
        <taxon>Actinomycetota</taxon>
        <taxon>Actinomycetes</taxon>
        <taxon>Micrococcales</taxon>
        <taxon>Micrococcaceae</taxon>
        <taxon>Paenarthrobacter</taxon>
    </lineage>
</organism>
<dbReference type="Proteomes" id="UP000824166">
    <property type="component" value="Unassembled WGS sequence"/>
</dbReference>
<evidence type="ECO:0000259" key="1">
    <source>
        <dbReference type="Pfam" id="PF06445"/>
    </source>
</evidence>
<protein>
    <submittedName>
        <fullName evidence="2">GyrI-like domain-containing protein</fullName>
    </submittedName>
</protein>
<reference evidence="2 3" key="1">
    <citation type="submission" date="2021-06" db="EMBL/GenBank/DDBJ databases">
        <authorList>
            <person name="Jeong J.W."/>
        </authorList>
    </citation>
    <scope>NUCLEOTIDE SEQUENCE [LARGE SCALE GENOMIC DNA]</scope>
    <source>
        <strain evidence="2 3">MMS21-TAE1-1</strain>
    </source>
</reference>
<dbReference type="InterPro" id="IPR029442">
    <property type="entry name" value="GyrI-like"/>
</dbReference>
<proteinExistence type="predicted"/>